<sequence length="370" mass="40042">MASGKLSLLEILDIPVGFVHASEHLLARPVYSQLILLYSIWDLVSSGIFAVSRPEYTKDSEASPSLDSDQKGLYTFVARAITVGTTESNYLAWTKKEHLSPGSVSLSCANTKAFWFGDQKADNIVLYYHGGGFGMPGGDGHFTFINSLIMKAATAGKSVGVLMLQYDLAPGGQYPRQLEQAVELLRYAIVNLHKSPEHISLMGDSAGGNLIFGILSHLMHPHPSIEPVKLSTPLKTALISSPVTVLNAKNDRFHTHEGQDPASAATIEVWLQNMLGPSKADAWNEPLSADAEWWTGLDNVVKEVLVTVSKVEMMAAETSACAAKIQTVYSGLTLFESEVDFHAEPAIGPALGMEEGETAKLMIEWALARV</sequence>
<dbReference type="InterPro" id="IPR050300">
    <property type="entry name" value="GDXG_lipolytic_enzyme"/>
</dbReference>
<reference evidence="3 4" key="1">
    <citation type="submission" date="2013-03" db="EMBL/GenBank/DDBJ databases">
        <title>The Genome Sequence of Phialophora europaea CBS 101466.</title>
        <authorList>
            <consortium name="The Broad Institute Genomics Platform"/>
            <person name="Cuomo C."/>
            <person name="de Hoog S."/>
            <person name="Gorbushina A."/>
            <person name="Walker B."/>
            <person name="Young S.K."/>
            <person name="Zeng Q."/>
            <person name="Gargeya S."/>
            <person name="Fitzgerald M."/>
            <person name="Haas B."/>
            <person name="Abouelleil A."/>
            <person name="Allen A.W."/>
            <person name="Alvarado L."/>
            <person name="Arachchi H.M."/>
            <person name="Berlin A.M."/>
            <person name="Chapman S.B."/>
            <person name="Gainer-Dewar J."/>
            <person name="Goldberg J."/>
            <person name="Griggs A."/>
            <person name="Gujja S."/>
            <person name="Hansen M."/>
            <person name="Howarth C."/>
            <person name="Imamovic A."/>
            <person name="Ireland A."/>
            <person name="Larimer J."/>
            <person name="McCowan C."/>
            <person name="Murphy C."/>
            <person name="Pearson M."/>
            <person name="Poon T.W."/>
            <person name="Priest M."/>
            <person name="Roberts A."/>
            <person name="Saif S."/>
            <person name="Shea T."/>
            <person name="Sisk P."/>
            <person name="Sykes S."/>
            <person name="Wortman J."/>
            <person name="Nusbaum C."/>
            <person name="Birren B."/>
        </authorList>
    </citation>
    <scope>NUCLEOTIDE SEQUENCE [LARGE SCALE GENOMIC DNA]</scope>
    <source>
        <strain evidence="3 4">CBS 101466</strain>
    </source>
</reference>
<dbReference type="InterPro" id="IPR013094">
    <property type="entry name" value="AB_hydrolase_3"/>
</dbReference>
<name>W2RWD7_CYPE1</name>
<gene>
    <name evidence="3" type="ORF">HMPREF1541_05106</name>
</gene>
<evidence type="ECO:0000259" key="2">
    <source>
        <dbReference type="Pfam" id="PF07859"/>
    </source>
</evidence>
<dbReference type="EMBL" id="KB822720">
    <property type="protein sequence ID" value="ETN40826.1"/>
    <property type="molecule type" value="Genomic_DNA"/>
</dbReference>
<evidence type="ECO:0000256" key="1">
    <source>
        <dbReference type="ARBA" id="ARBA00022801"/>
    </source>
</evidence>
<dbReference type="GeneID" id="19972445"/>
<dbReference type="InterPro" id="IPR029058">
    <property type="entry name" value="AB_hydrolase_fold"/>
</dbReference>
<dbReference type="HOGENOM" id="CLU_042179_1_0_1"/>
<accession>W2RWD7</accession>
<evidence type="ECO:0000313" key="3">
    <source>
        <dbReference type="EMBL" id="ETN40826.1"/>
    </source>
</evidence>
<dbReference type="InParanoid" id="W2RWD7"/>
<dbReference type="PANTHER" id="PTHR48081">
    <property type="entry name" value="AB HYDROLASE SUPERFAMILY PROTEIN C4A8.06C"/>
    <property type="match status" value="1"/>
</dbReference>
<dbReference type="eggNOG" id="KOG1515">
    <property type="taxonomic scope" value="Eukaryota"/>
</dbReference>
<dbReference type="STRING" id="1220924.W2RWD7"/>
<feature type="domain" description="Alpha/beta hydrolase fold-3" evidence="2">
    <location>
        <begin position="125"/>
        <end position="342"/>
    </location>
</feature>
<dbReference type="OrthoDB" id="2152029at2759"/>
<dbReference type="PANTHER" id="PTHR48081:SF31">
    <property type="entry name" value="STERYL ACETYL HYDROLASE MUG81-RELATED"/>
    <property type="match status" value="1"/>
</dbReference>
<proteinExistence type="predicted"/>
<dbReference type="VEuPathDB" id="FungiDB:HMPREF1541_05106"/>
<dbReference type="Proteomes" id="UP000030752">
    <property type="component" value="Unassembled WGS sequence"/>
</dbReference>
<organism evidence="3 4">
    <name type="scientific">Cyphellophora europaea (strain CBS 101466)</name>
    <name type="common">Phialophora europaea</name>
    <dbReference type="NCBI Taxonomy" id="1220924"/>
    <lineage>
        <taxon>Eukaryota</taxon>
        <taxon>Fungi</taxon>
        <taxon>Dikarya</taxon>
        <taxon>Ascomycota</taxon>
        <taxon>Pezizomycotina</taxon>
        <taxon>Eurotiomycetes</taxon>
        <taxon>Chaetothyriomycetidae</taxon>
        <taxon>Chaetothyriales</taxon>
        <taxon>Cyphellophoraceae</taxon>
        <taxon>Cyphellophora</taxon>
    </lineage>
</organism>
<dbReference type="SUPFAM" id="SSF53474">
    <property type="entry name" value="alpha/beta-Hydrolases"/>
    <property type="match status" value="1"/>
</dbReference>
<dbReference type="RefSeq" id="XP_008717669.1">
    <property type="nucleotide sequence ID" value="XM_008719447.1"/>
</dbReference>
<protein>
    <recommendedName>
        <fullName evidence="2">Alpha/beta hydrolase fold-3 domain-containing protein</fullName>
    </recommendedName>
</protein>
<evidence type="ECO:0000313" key="4">
    <source>
        <dbReference type="Proteomes" id="UP000030752"/>
    </source>
</evidence>
<dbReference type="AlphaFoldDB" id="W2RWD7"/>
<dbReference type="GO" id="GO:0016787">
    <property type="term" value="F:hydrolase activity"/>
    <property type="evidence" value="ECO:0007669"/>
    <property type="project" value="UniProtKB-KW"/>
</dbReference>
<dbReference type="Gene3D" id="3.40.50.1820">
    <property type="entry name" value="alpha/beta hydrolase"/>
    <property type="match status" value="1"/>
</dbReference>
<dbReference type="Pfam" id="PF07859">
    <property type="entry name" value="Abhydrolase_3"/>
    <property type="match status" value="1"/>
</dbReference>
<keyword evidence="4" id="KW-1185">Reference proteome</keyword>
<keyword evidence="1" id="KW-0378">Hydrolase</keyword>